<dbReference type="UniPathway" id="UPA00121">
    <property type="reaction ID" value="UER00344"/>
</dbReference>
<dbReference type="EMBL" id="JACMSC010000006">
    <property type="protein sequence ID" value="KAG6517918.1"/>
    <property type="molecule type" value="Genomic_DNA"/>
</dbReference>
<gene>
    <name evidence="14" type="ORF">ZIOFF_021317</name>
</gene>
<accession>A0A8J5H1A6</accession>
<evidence type="ECO:0000256" key="11">
    <source>
        <dbReference type="ARBA" id="ARBA00052579"/>
    </source>
</evidence>
<reference evidence="14 15" key="1">
    <citation type="submission" date="2020-08" db="EMBL/GenBank/DDBJ databases">
        <title>Plant Genome Project.</title>
        <authorList>
            <person name="Zhang R.-G."/>
        </authorList>
    </citation>
    <scope>NUCLEOTIDE SEQUENCE [LARGE SCALE GENOMIC DNA]</scope>
    <source>
        <tissue evidence="14">Rhizome</tissue>
    </source>
</reference>
<evidence type="ECO:0008006" key="16">
    <source>
        <dbReference type="Google" id="ProtNLM"/>
    </source>
</evidence>
<dbReference type="Proteomes" id="UP000734854">
    <property type="component" value="Unassembled WGS sequence"/>
</dbReference>
<dbReference type="SUPFAM" id="SSF53850">
    <property type="entry name" value="Periplasmic binding protein-like II"/>
    <property type="match status" value="1"/>
</dbReference>
<dbReference type="FunFam" id="3.40.190.10:FF:000031">
    <property type="entry name" value="Arogenate dehydratase"/>
    <property type="match status" value="1"/>
</dbReference>
<comment type="pathway">
    <text evidence="2">Amino-acid biosynthesis; L-phenylalanine biosynthesis; L-phenylalanine from L-arogenate: step 1/1.</text>
</comment>
<keyword evidence="7" id="KW-0057">Aromatic amino acid biosynthesis</keyword>
<keyword evidence="15" id="KW-1185">Reference proteome</keyword>
<dbReference type="Gene3D" id="3.40.190.10">
    <property type="entry name" value="Periplasmic binding protein-like II"/>
    <property type="match status" value="2"/>
</dbReference>
<dbReference type="PANTHER" id="PTHR21022">
    <property type="entry name" value="PREPHENATE DEHYDRATASE P PROTEIN"/>
    <property type="match status" value="1"/>
</dbReference>
<proteinExistence type="predicted"/>
<feature type="domain" description="ACT" evidence="13">
    <location>
        <begin position="308"/>
        <end position="399"/>
    </location>
</feature>
<keyword evidence="4" id="KW-0028">Amino-acid biosynthesis</keyword>
<evidence type="ECO:0000256" key="3">
    <source>
        <dbReference type="ARBA" id="ARBA00022528"/>
    </source>
</evidence>
<evidence type="ECO:0000313" key="15">
    <source>
        <dbReference type="Proteomes" id="UP000734854"/>
    </source>
</evidence>
<dbReference type="CDD" id="cd04905">
    <property type="entry name" value="ACT_CM-PDT"/>
    <property type="match status" value="1"/>
</dbReference>
<evidence type="ECO:0000256" key="1">
    <source>
        <dbReference type="ARBA" id="ARBA00004470"/>
    </source>
</evidence>
<dbReference type="Pfam" id="PF01842">
    <property type="entry name" value="ACT"/>
    <property type="match status" value="1"/>
</dbReference>
<evidence type="ECO:0000259" key="12">
    <source>
        <dbReference type="PROSITE" id="PS51171"/>
    </source>
</evidence>
<protein>
    <recommendedName>
        <fullName evidence="16">Arogenate dehydratase</fullName>
    </recommendedName>
</protein>
<evidence type="ECO:0000256" key="9">
    <source>
        <dbReference type="ARBA" id="ARBA00023239"/>
    </source>
</evidence>
<dbReference type="FunFam" id="3.40.190.10:FF:000028">
    <property type="entry name" value="Arogenate dehydratase"/>
    <property type="match status" value="1"/>
</dbReference>
<dbReference type="Gene3D" id="3.30.70.260">
    <property type="match status" value="1"/>
</dbReference>
<dbReference type="InterPro" id="IPR018528">
    <property type="entry name" value="Preph_deHydtase_CS"/>
</dbReference>
<keyword evidence="6" id="KW-0809">Transit peptide</keyword>
<dbReference type="GO" id="GO:0004664">
    <property type="term" value="F:prephenate dehydratase activity"/>
    <property type="evidence" value="ECO:0007669"/>
    <property type="project" value="UniProtKB-EC"/>
</dbReference>
<dbReference type="InterPro" id="IPR045865">
    <property type="entry name" value="ACT-like_dom_sf"/>
</dbReference>
<evidence type="ECO:0000256" key="6">
    <source>
        <dbReference type="ARBA" id="ARBA00022946"/>
    </source>
</evidence>
<evidence type="ECO:0000256" key="10">
    <source>
        <dbReference type="ARBA" id="ARBA00050723"/>
    </source>
</evidence>
<dbReference type="CDD" id="cd13631">
    <property type="entry name" value="PBP2_Ct-PDT_like"/>
    <property type="match status" value="1"/>
</dbReference>
<keyword evidence="8" id="KW-0584">Phenylalanine biosynthesis</keyword>
<dbReference type="GO" id="GO:0047769">
    <property type="term" value="F:arogenate dehydratase activity"/>
    <property type="evidence" value="ECO:0007669"/>
    <property type="project" value="UniProtKB-EC"/>
</dbReference>
<comment type="catalytic activity">
    <reaction evidence="11">
        <text>prephenate + H(+) = 3-phenylpyruvate + CO2 + H2O</text>
        <dbReference type="Rhea" id="RHEA:21648"/>
        <dbReference type="ChEBI" id="CHEBI:15377"/>
        <dbReference type="ChEBI" id="CHEBI:15378"/>
        <dbReference type="ChEBI" id="CHEBI:16526"/>
        <dbReference type="ChEBI" id="CHEBI:18005"/>
        <dbReference type="ChEBI" id="CHEBI:29934"/>
        <dbReference type="EC" id="4.2.1.51"/>
    </reaction>
    <physiologicalReaction direction="left-to-right" evidence="11">
        <dbReference type="Rhea" id="RHEA:21649"/>
    </physiologicalReaction>
</comment>
<feature type="domain" description="Prephenate dehydratase" evidence="12">
    <location>
        <begin position="110"/>
        <end position="286"/>
    </location>
</feature>
<comment type="catalytic activity">
    <reaction evidence="10">
        <text>L-arogenate + H(+) = L-phenylalanine + CO2 + H2O</text>
        <dbReference type="Rhea" id="RHEA:12536"/>
        <dbReference type="ChEBI" id="CHEBI:15377"/>
        <dbReference type="ChEBI" id="CHEBI:15378"/>
        <dbReference type="ChEBI" id="CHEBI:16526"/>
        <dbReference type="ChEBI" id="CHEBI:58095"/>
        <dbReference type="ChEBI" id="CHEBI:58180"/>
        <dbReference type="EC" id="4.2.1.91"/>
    </reaction>
    <physiologicalReaction direction="left-to-right" evidence="10">
        <dbReference type="Rhea" id="RHEA:12537"/>
    </physiologicalReaction>
</comment>
<dbReference type="SUPFAM" id="SSF55021">
    <property type="entry name" value="ACT-like"/>
    <property type="match status" value="1"/>
</dbReference>
<dbReference type="PROSITE" id="PS51171">
    <property type="entry name" value="PREPHENATE_DEHYDR_3"/>
    <property type="match status" value="1"/>
</dbReference>
<evidence type="ECO:0000256" key="2">
    <source>
        <dbReference type="ARBA" id="ARBA00004929"/>
    </source>
</evidence>
<name>A0A8J5H1A6_ZINOF</name>
<dbReference type="Pfam" id="PF00800">
    <property type="entry name" value="PDT"/>
    <property type="match status" value="1"/>
</dbReference>
<dbReference type="PROSITE" id="PS51671">
    <property type="entry name" value="ACT"/>
    <property type="match status" value="1"/>
</dbReference>
<keyword evidence="5" id="KW-0934">Plastid</keyword>
<evidence type="ECO:0000256" key="8">
    <source>
        <dbReference type="ARBA" id="ARBA00023222"/>
    </source>
</evidence>
<organism evidence="14 15">
    <name type="scientific">Zingiber officinale</name>
    <name type="common">Ginger</name>
    <name type="synonym">Amomum zingiber</name>
    <dbReference type="NCBI Taxonomy" id="94328"/>
    <lineage>
        <taxon>Eukaryota</taxon>
        <taxon>Viridiplantae</taxon>
        <taxon>Streptophyta</taxon>
        <taxon>Embryophyta</taxon>
        <taxon>Tracheophyta</taxon>
        <taxon>Spermatophyta</taxon>
        <taxon>Magnoliopsida</taxon>
        <taxon>Liliopsida</taxon>
        <taxon>Zingiberales</taxon>
        <taxon>Zingiberaceae</taxon>
        <taxon>Zingiber</taxon>
    </lineage>
</organism>
<dbReference type="PANTHER" id="PTHR21022:SF20">
    <property type="entry name" value="AROGENATE DEHYDRATASE_PREPHENATE DEHYDRATASE 1, CHLOROPLASTIC"/>
    <property type="match status" value="1"/>
</dbReference>
<dbReference type="InterPro" id="IPR002912">
    <property type="entry name" value="ACT_dom"/>
</dbReference>
<comment type="subcellular location">
    <subcellularLocation>
        <location evidence="1">Plastid</location>
        <location evidence="1">Chloroplast stroma</location>
    </subcellularLocation>
</comment>
<evidence type="ECO:0000256" key="7">
    <source>
        <dbReference type="ARBA" id="ARBA00023141"/>
    </source>
</evidence>
<evidence type="ECO:0000256" key="5">
    <source>
        <dbReference type="ARBA" id="ARBA00022640"/>
    </source>
</evidence>
<sequence>MASTSLGAAWVSYGGAQSRGGRRVLAALAAPDWLRKRGECGRLGCVGVCVTPVEDENLSPPAEHVPEVASGLSAERALEESKKWGRDSISLPKALSLSDLSVSGHGSKVRVAYQGAVGAFSEIAALKAYPQCEAVPCEQSEVAFKAVELWLVDKAVLPIENSIDGSIHRNYDLLLCHNLHIVGEVQLPINHCLLALPGVVKEDLKRVLSHPLVALDQCEKALNELGVIRESVDDTAGSAQLIATKGLRDAGAIASARAAEIYGLNILDDNMQAMSYFAISDVSTNILRFLVLAREPIIPRTNRAFKTSIVFTLEEGPGVLFKALGVFAMRNINLTKIESRPQRDRPLRAVDNSSYGTAKYFDYLFFIDIEASMAEPRAQSALSNLQEFATFLRVLGSYPMDTTL</sequence>
<evidence type="ECO:0000259" key="13">
    <source>
        <dbReference type="PROSITE" id="PS51671"/>
    </source>
</evidence>
<evidence type="ECO:0000313" key="14">
    <source>
        <dbReference type="EMBL" id="KAG6517918.1"/>
    </source>
</evidence>
<keyword evidence="9" id="KW-0456">Lyase</keyword>
<dbReference type="GO" id="GO:0009094">
    <property type="term" value="P:L-phenylalanine biosynthetic process"/>
    <property type="evidence" value="ECO:0007669"/>
    <property type="project" value="UniProtKB-UniPathway"/>
</dbReference>
<dbReference type="AlphaFoldDB" id="A0A8J5H1A6"/>
<keyword evidence="3" id="KW-0150">Chloroplast</keyword>
<dbReference type="GO" id="GO:0009570">
    <property type="term" value="C:chloroplast stroma"/>
    <property type="evidence" value="ECO:0007669"/>
    <property type="project" value="UniProtKB-SubCell"/>
</dbReference>
<dbReference type="PROSITE" id="PS00858">
    <property type="entry name" value="PREPHENATE_DEHYDR_2"/>
    <property type="match status" value="1"/>
</dbReference>
<dbReference type="InterPro" id="IPR001086">
    <property type="entry name" value="Preph_deHydtase"/>
</dbReference>
<dbReference type="FunFam" id="3.30.70.260:FF:000028">
    <property type="entry name" value="Arogenate dehydratase"/>
    <property type="match status" value="1"/>
</dbReference>
<evidence type="ECO:0000256" key="4">
    <source>
        <dbReference type="ARBA" id="ARBA00022605"/>
    </source>
</evidence>
<comment type="caution">
    <text evidence="14">The sequence shown here is derived from an EMBL/GenBank/DDBJ whole genome shotgun (WGS) entry which is preliminary data.</text>
</comment>